<protein>
    <submittedName>
        <fullName evidence="1">Uncharacterized protein</fullName>
    </submittedName>
</protein>
<organism evidence="1 2">
    <name type="scientific">Ancylostoma ceylanicum</name>
    <dbReference type="NCBI Taxonomy" id="53326"/>
    <lineage>
        <taxon>Eukaryota</taxon>
        <taxon>Metazoa</taxon>
        <taxon>Ecdysozoa</taxon>
        <taxon>Nematoda</taxon>
        <taxon>Chromadorea</taxon>
        <taxon>Rhabditida</taxon>
        <taxon>Rhabditina</taxon>
        <taxon>Rhabditomorpha</taxon>
        <taxon>Strongyloidea</taxon>
        <taxon>Ancylostomatidae</taxon>
        <taxon>Ancylostomatinae</taxon>
        <taxon>Ancylostoma</taxon>
    </lineage>
</organism>
<dbReference type="Proteomes" id="UP000024635">
    <property type="component" value="Unassembled WGS sequence"/>
</dbReference>
<comment type="caution">
    <text evidence="1">The sequence shown here is derived from an EMBL/GenBank/DDBJ whole genome shotgun (WGS) entry which is preliminary data.</text>
</comment>
<reference evidence="2" key="1">
    <citation type="journal article" date="2015" name="Nat. Genet.">
        <title>The genome and transcriptome of the zoonotic hookworm Ancylostoma ceylanicum identify infection-specific gene families.</title>
        <authorList>
            <person name="Schwarz E.M."/>
            <person name="Hu Y."/>
            <person name="Antoshechkin I."/>
            <person name="Miller M.M."/>
            <person name="Sternberg P.W."/>
            <person name="Aroian R.V."/>
        </authorList>
    </citation>
    <scope>NUCLEOTIDE SEQUENCE</scope>
    <source>
        <strain evidence="2">HY135</strain>
    </source>
</reference>
<gene>
    <name evidence="1" type="primary">Acey_s0043.g775</name>
    <name evidence="1" type="ORF">Y032_0043g775</name>
</gene>
<evidence type="ECO:0000313" key="2">
    <source>
        <dbReference type="Proteomes" id="UP000024635"/>
    </source>
</evidence>
<keyword evidence="2" id="KW-1185">Reference proteome</keyword>
<accession>A0A016UEK2</accession>
<dbReference type="EMBL" id="JARK01001379">
    <property type="protein sequence ID" value="EYC13540.1"/>
    <property type="molecule type" value="Genomic_DNA"/>
</dbReference>
<evidence type="ECO:0000313" key="1">
    <source>
        <dbReference type="EMBL" id="EYC13540.1"/>
    </source>
</evidence>
<sequence length="69" mass="7747">MLCLRYLNNYTGMDSETVNQLGLVSFKGNTHENSCHRDFGAILSFPRGTGSVKAPRKTISECPYFDELD</sequence>
<name>A0A016UEK2_9BILA</name>
<proteinExistence type="predicted"/>
<dbReference type="AlphaFoldDB" id="A0A016UEK2"/>